<dbReference type="EMBL" id="CAXIPU020000815">
    <property type="protein sequence ID" value="CAL1672688.1"/>
    <property type="molecule type" value="Genomic_DNA"/>
</dbReference>
<dbReference type="InterPro" id="IPR036691">
    <property type="entry name" value="Endo/exonu/phosph_ase_sf"/>
</dbReference>
<dbReference type="PANTHER" id="PTHR47510">
    <property type="entry name" value="REVERSE TRANSCRIPTASE DOMAIN-CONTAINING PROTEIN"/>
    <property type="match status" value="1"/>
</dbReference>
<name>A0AAV2MZ94_9HYME</name>
<evidence type="ECO:0008006" key="3">
    <source>
        <dbReference type="Google" id="ProtNLM"/>
    </source>
</evidence>
<accession>A0AAV2MZ94</accession>
<dbReference type="Proteomes" id="UP001497644">
    <property type="component" value="Unassembled WGS sequence"/>
</dbReference>
<protein>
    <recommendedName>
        <fullName evidence="3">Endonuclease/exonuclease/phosphatase domain-containing protein</fullName>
    </recommendedName>
</protein>
<reference evidence="1" key="1">
    <citation type="submission" date="2024-04" db="EMBL/GenBank/DDBJ databases">
        <authorList>
            <consortium name="Molecular Ecology Group"/>
        </authorList>
    </citation>
    <scope>NUCLEOTIDE SEQUENCE</scope>
</reference>
<comment type="caution">
    <text evidence="1">The sequence shown here is derived from an EMBL/GenBank/DDBJ whole genome shotgun (WGS) entry which is preliminary data.</text>
</comment>
<evidence type="ECO:0000313" key="1">
    <source>
        <dbReference type="EMBL" id="CAL1672688.1"/>
    </source>
</evidence>
<dbReference type="AlphaFoldDB" id="A0AAV2MZ94"/>
<dbReference type="PANTHER" id="PTHR47510:SF9">
    <property type="entry name" value="ENDONUCLEASE_EXONUCLEASE_PHOSPHATASE DOMAIN-CONTAINING PROTEIN"/>
    <property type="match status" value="1"/>
</dbReference>
<evidence type="ECO:0000313" key="2">
    <source>
        <dbReference type="Proteomes" id="UP001497644"/>
    </source>
</evidence>
<dbReference type="SUPFAM" id="SSF56219">
    <property type="entry name" value="DNase I-like"/>
    <property type="match status" value="1"/>
</dbReference>
<sequence length="280" mass="32482">MSGTFSHFKNLIIMGDFNSNMLADDFNALQIHEFVESSDFYLVPFQATHHTSTSSTFLDLCIIEGKEKLKEYGQCPVPFLSTHDLIFICLHLRITRSSGTTTKARDLRNLDAETFLDDLSSQDWSNFPTIDCVDEMLTAINCNLVSVLDRHAPIREIIQKRPPAPWLNNYIIQKMKQRDQARRAWCKHRKPELYDVFKKLHNRVQSLIREAKKEHYLAAFNCKRRITSIWRELKRLGLIGSSVRNNRCNFDLDVKQRLHLVFFASPGDTVHVLSEQLTLG</sequence>
<organism evidence="1 2">
    <name type="scientific">Lasius platythorax</name>
    <dbReference type="NCBI Taxonomy" id="488582"/>
    <lineage>
        <taxon>Eukaryota</taxon>
        <taxon>Metazoa</taxon>
        <taxon>Ecdysozoa</taxon>
        <taxon>Arthropoda</taxon>
        <taxon>Hexapoda</taxon>
        <taxon>Insecta</taxon>
        <taxon>Pterygota</taxon>
        <taxon>Neoptera</taxon>
        <taxon>Endopterygota</taxon>
        <taxon>Hymenoptera</taxon>
        <taxon>Apocrita</taxon>
        <taxon>Aculeata</taxon>
        <taxon>Formicoidea</taxon>
        <taxon>Formicidae</taxon>
        <taxon>Formicinae</taxon>
        <taxon>Lasius</taxon>
        <taxon>Lasius</taxon>
    </lineage>
</organism>
<proteinExistence type="predicted"/>
<keyword evidence="2" id="KW-1185">Reference proteome</keyword>
<gene>
    <name evidence="1" type="ORF">LPLAT_LOCUS10586</name>
</gene>